<comment type="subunit">
    <text evidence="10">Component of the oligosaccharyltransferase (OST) complex.</text>
</comment>
<evidence type="ECO:0000256" key="3">
    <source>
        <dbReference type="ARBA" id="ARBA00004922"/>
    </source>
</evidence>
<dbReference type="EMBL" id="CAJVPV010001378">
    <property type="protein sequence ID" value="CAG8495429.1"/>
    <property type="molecule type" value="Genomic_DNA"/>
</dbReference>
<evidence type="ECO:0000313" key="12">
    <source>
        <dbReference type="Proteomes" id="UP000789342"/>
    </source>
</evidence>
<comment type="function">
    <text evidence="1 10">Subunit of the oligosaccharyl transferase (OST) complex that catalyzes the initial transfer of a defined glycan (Glc(3)Man(9)GlcNAc(2) in eukaryotes) from the lipid carrier dolichol-pyrophosphate to an asparagine residue within an Asn-X-Ser/Thr consensus motif in nascent polypeptide chains, the first step in protein N-glycosylation. N-glycosylation occurs cotranslationally and the complex associates with the Sec61 complex at the channel-forming translocon complex that mediates protein translocation across the endoplasmic reticulum (ER). All subunits are required for a maximal enzyme activity.</text>
</comment>
<name>A0A9N8WU65_9GLOM</name>
<evidence type="ECO:0000256" key="2">
    <source>
        <dbReference type="ARBA" id="ARBA00004115"/>
    </source>
</evidence>
<keyword evidence="8 10" id="KW-1133">Transmembrane helix</keyword>
<dbReference type="PANTHER" id="PTHR21049:SF0">
    <property type="entry name" value="DOLICHYL-DIPHOSPHOOLIGOSACCHARIDE--PROTEIN GLYCOSYLTRANSFERASE SUBUNIT 1"/>
    <property type="match status" value="1"/>
</dbReference>
<evidence type="ECO:0000256" key="7">
    <source>
        <dbReference type="ARBA" id="ARBA00022824"/>
    </source>
</evidence>
<evidence type="ECO:0000256" key="5">
    <source>
        <dbReference type="ARBA" id="ARBA00022692"/>
    </source>
</evidence>
<keyword evidence="6" id="KW-0732">Signal</keyword>
<comment type="similarity">
    <text evidence="4 10">Belongs to the OST1 family.</text>
</comment>
<accession>A0A9N8WU65</accession>
<evidence type="ECO:0000313" key="11">
    <source>
        <dbReference type="EMBL" id="CAG8495429.1"/>
    </source>
</evidence>
<evidence type="ECO:0000256" key="8">
    <source>
        <dbReference type="ARBA" id="ARBA00022989"/>
    </source>
</evidence>
<keyword evidence="9 10" id="KW-0472">Membrane</keyword>
<keyword evidence="12" id="KW-1185">Reference proteome</keyword>
<dbReference type="Proteomes" id="UP000789342">
    <property type="component" value="Unassembled WGS sequence"/>
</dbReference>
<evidence type="ECO:0000256" key="9">
    <source>
        <dbReference type="ARBA" id="ARBA00023136"/>
    </source>
</evidence>
<comment type="pathway">
    <text evidence="3 10">Protein modification; protein glycosylation.</text>
</comment>
<dbReference type="PANTHER" id="PTHR21049">
    <property type="entry name" value="RIBOPHORIN I"/>
    <property type="match status" value="1"/>
</dbReference>
<keyword evidence="5 10" id="KW-0812">Transmembrane</keyword>
<evidence type="ECO:0000256" key="4">
    <source>
        <dbReference type="ARBA" id="ARBA00008905"/>
    </source>
</evidence>
<evidence type="ECO:0000256" key="10">
    <source>
        <dbReference type="RuleBase" id="RU361143"/>
    </source>
</evidence>
<dbReference type="AlphaFoldDB" id="A0A9N8WU65"/>
<comment type="caution">
    <text evidence="11">The sequence shown here is derived from an EMBL/GenBank/DDBJ whole genome shotgun (WGS) entry which is preliminary data.</text>
</comment>
<gene>
    <name evidence="11" type="ORF">AMORRO_LOCUS2986</name>
</gene>
<evidence type="ECO:0000256" key="1">
    <source>
        <dbReference type="ARBA" id="ARBA00002791"/>
    </source>
</evidence>
<dbReference type="Pfam" id="PF04597">
    <property type="entry name" value="Ribophorin_I"/>
    <property type="match status" value="1"/>
</dbReference>
<comment type="subcellular location">
    <subcellularLocation>
        <location evidence="2 10">Endoplasmic reticulum membrane</location>
        <topology evidence="2 10">Single-pass type I membrane protein</topology>
    </subcellularLocation>
</comment>
<dbReference type="OrthoDB" id="310030at2759"/>
<reference evidence="11" key="1">
    <citation type="submission" date="2021-06" db="EMBL/GenBank/DDBJ databases">
        <authorList>
            <person name="Kallberg Y."/>
            <person name="Tangrot J."/>
            <person name="Rosling A."/>
        </authorList>
    </citation>
    <scope>NUCLEOTIDE SEQUENCE</scope>
    <source>
        <strain evidence="11">CL551</strain>
    </source>
</reference>
<proteinExistence type="inferred from homology"/>
<dbReference type="InterPro" id="IPR007676">
    <property type="entry name" value="Ribophorin_I"/>
</dbReference>
<keyword evidence="7 10" id="KW-0256">Endoplasmic reticulum</keyword>
<dbReference type="GO" id="GO:0008250">
    <property type="term" value="C:oligosaccharyltransferase complex"/>
    <property type="evidence" value="ECO:0007669"/>
    <property type="project" value="UniProtKB-UniRule"/>
</dbReference>
<feature type="transmembrane region" description="Helical" evidence="10">
    <location>
        <begin position="503"/>
        <end position="520"/>
    </location>
</feature>
<protein>
    <recommendedName>
        <fullName evidence="10">Dolichyl-diphosphooligosaccharide--protein glycosyltransferase subunit 1</fullName>
    </recommendedName>
</protein>
<organism evidence="11 12">
    <name type="scientific">Acaulospora morrowiae</name>
    <dbReference type="NCBI Taxonomy" id="94023"/>
    <lineage>
        <taxon>Eukaryota</taxon>
        <taxon>Fungi</taxon>
        <taxon>Fungi incertae sedis</taxon>
        <taxon>Mucoromycota</taxon>
        <taxon>Glomeromycotina</taxon>
        <taxon>Glomeromycetes</taxon>
        <taxon>Diversisporales</taxon>
        <taxon>Acaulosporaceae</taxon>
        <taxon>Acaulospora</taxon>
    </lineage>
</organism>
<dbReference type="GO" id="GO:0018279">
    <property type="term" value="P:protein N-linked glycosylation via asparagine"/>
    <property type="evidence" value="ECO:0007669"/>
    <property type="project" value="TreeGrafter"/>
</dbReference>
<evidence type="ECO:0000256" key="6">
    <source>
        <dbReference type="ARBA" id="ARBA00022729"/>
    </source>
</evidence>
<sequence length="529" mass="61572">MRSLQYLYLLLVSVVLKTFFIPCIFATSSAVSSAPFYVPQYWKNTNFLRVIDLTTYAVRETTSIVAKNVHSEPIGEYYFPIKEEFDDHLSYIEVTEKKTDKIFQVKKAEFDSLKWVTDLFSTGHVNIFTMQYSSEKNQVYCGKSSKFKNSLLPLNADSTNVNQNQNCSRIQFYKITFDRRIDPNEKIVLVVKAIFTHTLTPYPREIAQTGRQNLLYQGNLYGNSAYPTEQQKTNIKLPTANLISYTEKPGPVSRSGNTVTYGFYYDIKPDAFEKLIVHYEFQEALLTVKGLRRDLEISHWSDNLAIEEHYNLTHDGAKLKGQFSRLQYHQTVYVHQDTTMARDFTFHLPPRASGVYYRDEIGNVSTSRLRSERDKTVLEFKPRYPLFGGWNYTWYYGYNVPLDNFLGHKSGKYILNIPFINPLKNAVYDKVQVRIILPEGASNVKVETPFPVDRETHTVLKTYFDSKGRYLVVLDKYNVVSEYSVPFQISYEYDSLELLRKPLVASTFFFWGFLLSIIYSRMEFTIGKK</sequence>